<protein>
    <recommendedName>
        <fullName evidence="1">DUF7882 domain-containing protein</fullName>
    </recommendedName>
</protein>
<evidence type="ECO:0000313" key="2">
    <source>
        <dbReference type="EMBL" id="QEW04290.1"/>
    </source>
</evidence>
<accession>A0A5J6L7B3</accession>
<proteinExistence type="predicted"/>
<name>A0A5J6L7B3_9MICO</name>
<sequence>MGHLIYGVAPAIRIEDWGLRHLQSVMLTRLRRNESFSFSWDNEPDVGGDAEVAESGRHGTVWISKSSSLYFSYDRQRDRPLNRRWLVLLADAANSTHGLRLLPEPPDDSLPRP</sequence>
<gene>
    <name evidence="2" type="ORF">F6J85_15115</name>
</gene>
<dbReference type="Pfam" id="PF25355">
    <property type="entry name" value="DUF7882"/>
    <property type="match status" value="1"/>
</dbReference>
<evidence type="ECO:0000313" key="3">
    <source>
        <dbReference type="Proteomes" id="UP000325516"/>
    </source>
</evidence>
<dbReference type="EMBL" id="CP044232">
    <property type="protein sequence ID" value="QEW04290.1"/>
    <property type="molecule type" value="Genomic_DNA"/>
</dbReference>
<dbReference type="Proteomes" id="UP000325516">
    <property type="component" value="Chromosome"/>
</dbReference>
<keyword evidence="3" id="KW-1185">Reference proteome</keyword>
<feature type="domain" description="DUF7882" evidence="1">
    <location>
        <begin position="1"/>
        <end position="104"/>
    </location>
</feature>
<evidence type="ECO:0000259" key="1">
    <source>
        <dbReference type="Pfam" id="PF25355"/>
    </source>
</evidence>
<dbReference type="InterPro" id="IPR057204">
    <property type="entry name" value="DUF7882"/>
</dbReference>
<organism evidence="2 3">
    <name type="scientific">Microbacterium lushaniae</name>
    <dbReference type="NCBI Taxonomy" id="2614639"/>
    <lineage>
        <taxon>Bacteria</taxon>
        <taxon>Bacillati</taxon>
        <taxon>Actinomycetota</taxon>
        <taxon>Actinomycetes</taxon>
        <taxon>Micrococcales</taxon>
        <taxon>Microbacteriaceae</taxon>
        <taxon>Microbacterium</taxon>
    </lineage>
</organism>
<dbReference type="RefSeq" id="WP_150926290.1">
    <property type="nucleotide sequence ID" value="NZ_CP044232.1"/>
</dbReference>
<reference evidence="3" key="1">
    <citation type="submission" date="2019-09" db="EMBL/GenBank/DDBJ databases">
        <title>Mumia zhuanghuii sp. nov. isolated from the intestinal contents of plateau pika (Ochotona curzoniae) in the Qinghai-Tibet plateau of China.</title>
        <authorList>
            <person name="Tian Z."/>
        </authorList>
    </citation>
    <scope>NUCLEOTIDE SEQUENCE [LARGE SCALE GENOMIC DNA]</scope>
    <source>
        <strain evidence="3">L-031</strain>
    </source>
</reference>
<dbReference type="KEGG" id="mlz:F6J85_15115"/>
<dbReference type="AlphaFoldDB" id="A0A5J6L7B3"/>